<dbReference type="GO" id="GO:0008959">
    <property type="term" value="F:phosphate acetyltransferase activity"/>
    <property type="evidence" value="ECO:0007669"/>
    <property type="project" value="UniProtKB-EC"/>
</dbReference>
<dbReference type="AlphaFoldDB" id="T2IS79"/>
<gene>
    <name evidence="1" type="ORF">CWATWH0005_5044</name>
</gene>
<dbReference type="InterPro" id="IPR036388">
    <property type="entry name" value="WH-like_DNA-bd_sf"/>
</dbReference>
<protein>
    <submittedName>
        <fullName evidence="1">Phosphate acetyltransferase</fullName>
        <ecNumber evidence="1">2.3.1.8</ecNumber>
    </submittedName>
</protein>
<dbReference type="Gene3D" id="1.10.10.10">
    <property type="entry name" value="Winged helix-like DNA-binding domain superfamily/Winged helix DNA-binding domain"/>
    <property type="match status" value="1"/>
</dbReference>
<dbReference type="RefSeq" id="WP_021832874.1">
    <property type="nucleotide sequence ID" value="NZ_CAQL01000449.1"/>
</dbReference>
<sequence>MVEKTKEVLPSLYPHLEEIATTEQTILVIEGTKIPLTYLIEDYYRLNQSVDALIRKWRHLDPAFIFSALAYYHDHISDVQKLLKGQEEVANQEIAKNLYPDIATCEYLEHQGKLFDQMLPKLLLKYENHYVYFEEGKVLEYNEDEEKLLDLVEKKYGLKPMLIEKVKKQSNV</sequence>
<dbReference type="EMBL" id="CAQL01000449">
    <property type="protein sequence ID" value="CCQ55662.1"/>
    <property type="molecule type" value="Genomic_DNA"/>
</dbReference>
<dbReference type="GeneID" id="88765106"/>
<dbReference type="Proteomes" id="UP000017981">
    <property type="component" value="Unassembled WGS sequence"/>
</dbReference>
<organism evidence="1 2">
    <name type="scientific">Crocosphaera watsonii WH 0005</name>
    <dbReference type="NCBI Taxonomy" id="423472"/>
    <lineage>
        <taxon>Bacteria</taxon>
        <taxon>Bacillati</taxon>
        <taxon>Cyanobacteriota</taxon>
        <taxon>Cyanophyceae</taxon>
        <taxon>Oscillatoriophycideae</taxon>
        <taxon>Chroococcales</taxon>
        <taxon>Aphanothecaceae</taxon>
        <taxon>Crocosphaera</taxon>
    </lineage>
</organism>
<dbReference type="SUPFAM" id="SSF46689">
    <property type="entry name" value="Homeodomain-like"/>
    <property type="match status" value="1"/>
</dbReference>
<proteinExistence type="predicted"/>
<reference evidence="1 2" key="2">
    <citation type="submission" date="2013-09" db="EMBL/GenBank/DDBJ databases">
        <title>Whole genome comparison of six Crocosphaera watsonii strains with differing phenotypes.</title>
        <authorList>
            <person name="Bench S.R."/>
            <person name="Heller P."/>
            <person name="Frank I."/>
            <person name="Arciniega M."/>
            <person name="Shilova I.N."/>
            <person name="Zehr J.P."/>
        </authorList>
    </citation>
    <scope>NUCLEOTIDE SEQUENCE [LARGE SCALE GENOMIC DNA]</scope>
    <source>
        <strain evidence="1 2">WH 0005</strain>
    </source>
</reference>
<reference evidence="1 2" key="1">
    <citation type="submission" date="2013-01" db="EMBL/GenBank/DDBJ databases">
        <authorList>
            <person name="Bench S."/>
        </authorList>
    </citation>
    <scope>NUCLEOTIDE SEQUENCE [LARGE SCALE GENOMIC DNA]</scope>
    <source>
        <strain evidence="1 2">WH 0005</strain>
    </source>
</reference>
<name>T2IS79_CROWT</name>
<dbReference type="EC" id="2.3.1.8" evidence="1"/>
<keyword evidence="1" id="KW-0808">Transferase</keyword>
<evidence type="ECO:0000313" key="2">
    <source>
        <dbReference type="Proteomes" id="UP000017981"/>
    </source>
</evidence>
<evidence type="ECO:0000313" key="1">
    <source>
        <dbReference type="EMBL" id="CCQ55662.1"/>
    </source>
</evidence>
<keyword evidence="1" id="KW-0012">Acyltransferase</keyword>
<accession>T2IS79</accession>
<dbReference type="InterPro" id="IPR009057">
    <property type="entry name" value="Homeodomain-like_sf"/>
</dbReference>
<comment type="caution">
    <text evidence="1">The sequence shown here is derived from an EMBL/GenBank/DDBJ whole genome shotgun (WGS) entry which is preliminary data.</text>
</comment>